<protein>
    <submittedName>
        <fullName evidence="1">Uncharacterized protein</fullName>
    </submittedName>
</protein>
<dbReference type="EMBL" id="JAPUUL010000219">
    <property type="protein sequence ID" value="KAJ8131841.1"/>
    <property type="molecule type" value="Genomic_DNA"/>
</dbReference>
<dbReference type="Proteomes" id="UP001153332">
    <property type="component" value="Unassembled WGS sequence"/>
</dbReference>
<evidence type="ECO:0000313" key="2">
    <source>
        <dbReference type="Proteomes" id="UP001153332"/>
    </source>
</evidence>
<evidence type="ECO:0000313" key="1">
    <source>
        <dbReference type="EMBL" id="KAJ8131841.1"/>
    </source>
</evidence>
<reference evidence="1" key="1">
    <citation type="submission" date="2022-12" db="EMBL/GenBank/DDBJ databases">
        <title>Genome Sequence of Lasiodiplodia mahajangana.</title>
        <authorList>
            <person name="Buettner E."/>
        </authorList>
    </citation>
    <scope>NUCLEOTIDE SEQUENCE</scope>
    <source>
        <strain evidence="1">VT137</strain>
    </source>
</reference>
<comment type="caution">
    <text evidence="1">The sequence shown here is derived from an EMBL/GenBank/DDBJ whole genome shotgun (WGS) entry which is preliminary data.</text>
</comment>
<gene>
    <name evidence="1" type="ORF">O1611_g1785</name>
</gene>
<accession>A0ACC2JWD8</accession>
<organism evidence="1 2">
    <name type="scientific">Lasiodiplodia mahajangana</name>
    <dbReference type="NCBI Taxonomy" id="1108764"/>
    <lineage>
        <taxon>Eukaryota</taxon>
        <taxon>Fungi</taxon>
        <taxon>Dikarya</taxon>
        <taxon>Ascomycota</taxon>
        <taxon>Pezizomycotina</taxon>
        <taxon>Dothideomycetes</taxon>
        <taxon>Dothideomycetes incertae sedis</taxon>
        <taxon>Botryosphaeriales</taxon>
        <taxon>Botryosphaeriaceae</taxon>
        <taxon>Lasiodiplodia</taxon>
    </lineage>
</organism>
<proteinExistence type="predicted"/>
<sequence>MVLSSVLLDSLLPCEGVGLGRLVLDIRYPYQDFSEPEKAPAPEEIITQRLEQLSYSSEEGKESSIHGLLSDMLSGTCHAKESSSINLSSATCFVHQLRDSAQFFEKICRLNKTRKWLECAIRSRKDVFLVTGIRTVCDTHLIVGDTKERKVEGNFEIPISSAALAAGIPVPNGILNVGAGGQHSIDGSRKAGFFAPGEQIFAVQYRKIHISWLKSRDMENATLKKGNQWKVYMGAKGETGVAEQVVDLVISDYVDEEDPTEPCKIIESNGEKYLRFEQDSFWS</sequence>
<keyword evidence="2" id="KW-1185">Reference proteome</keyword>
<name>A0ACC2JWD8_9PEZI</name>